<dbReference type="RefSeq" id="WP_089817435.1">
    <property type="nucleotide sequence ID" value="NZ_FOZK01000003.1"/>
</dbReference>
<dbReference type="NCBIfam" id="NF000584">
    <property type="entry name" value="PRK00009.1"/>
    <property type="match status" value="1"/>
</dbReference>
<name>A0A1I6LTJ5_9EURY</name>
<evidence type="ECO:0000313" key="7">
    <source>
        <dbReference type="EMBL" id="SFS06759.1"/>
    </source>
</evidence>
<evidence type="ECO:0000256" key="4">
    <source>
        <dbReference type="ARBA" id="ARBA00023239"/>
    </source>
</evidence>
<dbReference type="InterPro" id="IPR022805">
    <property type="entry name" value="PEP_COase_bac/pln-type"/>
</dbReference>
<dbReference type="AlphaFoldDB" id="A0A1I6LTJ5"/>
<accession>A0A1I6LTJ5</accession>
<organism evidence="7 8">
    <name type="scientific">Halomicrobium zhouii</name>
    <dbReference type="NCBI Taxonomy" id="767519"/>
    <lineage>
        <taxon>Archaea</taxon>
        <taxon>Methanobacteriati</taxon>
        <taxon>Methanobacteriota</taxon>
        <taxon>Stenosarchaea group</taxon>
        <taxon>Halobacteria</taxon>
        <taxon>Halobacteriales</taxon>
        <taxon>Haloarculaceae</taxon>
        <taxon>Halomicrobium</taxon>
    </lineage>
</organism>
<dbReference type="Pfam" id="PF00311">
    <property type="entry name" value="PEPcase"/>
    <property type="match status" value="1"/>
</dbReference>
<dbReference type="PANTHER" id="PTHR30523">
    <property type="entry name" value="PHOSPHOENOLPYRUVATE CARBOXYLASE"/>
    <property type="match status" value="1"/>
</dbReference>
<protein>
    <recommendedName>
        <fullName evidence="2">phosphoenolpyruvate carboxylase</fullName>
        <ecNumber evidence="2">4.1.1.31</ecNumber>
    </recommendedName>
</protein>
<evidence type="ECO:0000256" key="5">
    <source>
        <dbReference type="ARBA" id="ARBA00023300"/>
    </source>
</evidence>
<sequence>MTLHAREINQDVRELGELLGDVLESQSSTSAFETVEQLRTDSIAYRRGDAETRDAVRETIAELDPERRDVVARAFTTYFELINLAEERQRVRQIRQGSQDGTLDDSVEQAVENLSNRGADPETVEAVLDDVLIQPTFTAHPTEARRKTVKAKLRAVASDLETLDEVRLTDDEQRHVERDLAAEVTSLWQTPQVRDRRPEVTDEALNVQWYIENVLFDVIDDVYEALESALADEYDPDAVDVSKLYEFRSWAGSDRDGNPYVTPEVTEETLERQREVVLPLYRDRLKALSGVLSQDASNIETSGAFDERLEDHKQRLAGVAVEAEERYPDEPYRQKLKLMRESVLRVADVRSGGYENADALLADLRILADDLRRNDADVIAEAHVDPLIRKVDTFGFTLASLDLRDHRQKHTDAIDEALEPEGIDYKAKDEAGRVELLTDAILQDEPIVDVDDTDELSDEAARVVRLFRKAAEWQKEFGVNAIDTYCISWCEEPSHVLEVLFLADQAGIVDLPGYCGFDVVPLLESKYALDGARRIMGTLFENEAYEQALEARGGVQEIMLGYSDSNKENGFLAANWSLYRNQKRLAAITDDFDVDMRLFHGRGGSISRGGGPMNDAMLALPNESVSGQIKFTEQGESIAEKYANPNIAERNLEQMLDAQMRARFNAMEEPVEEVPAEWETAMETAAEAARLEYRSLLETDGFVDFFEQATPITVIENLNMGSRPASRSGDRSVEDLRAIPWVFSWTQARCIIPGWYGVATGVQAYLDDGGEMETLREMYREWPFFRTKLDNATLALARTDFDIADQYADLADDELRERIFSRIEAEYDHTVDLVTTITEREELLDREWLRENLERRNPYVDPLNLLQVRLLQQSHLTESEQRTLRLTVQGVAAGMKNTG</sequence>
<comment type="catalytic activity">
    <reaction evidence="6">
        <text>oxaloacetate + phosphate = phosphoenolpyruvate + hydrogencarbonate</text>
        <dbReference type="Rhea" id="RHEA:28370"/>
        <dbReference type="ChEBI" id="CHEBI:16452"/>
        <dbReference type="ChEBI" id="CHEBI:17544"/>
        <dbReference type="ChEBI" id="CHEBI:43474"/>
        <dbReference type="ChEBI" id="CHEBI:58702"/>
        <dbReference type="EC" id="4.1.1.31"/>
    </reaction>
</comment>
<dbReference type="SUPFAM" id="SSF51621">
    <property type="entry name" value="Phosphoenolpyruvate/pyruvate domain"/>
    <property type="match status" value="1"/>
</dbReference>
<evidence type="ECO:0000313" key="8">
    <source>
        <dbReference type="Proteomes" id="UP000199062"/>
    </source>
</evidence>
<evidence type="ECO:0000256" key="3">
    <source>
        <dbReference type="ARBA" id="ARBA00022842"/>
    </source>
</evidence>
<dbReference type="PANTHER" id="PTHR30523:SF6">
    <property type="entry name" value="PHOSPHOENOLPYRUVATE CARBOXYLASE"/>
    <property type="match status" value="1"/>
</dbReference>
<dbReference type="InterPro" id="IPR015813">
    <property type="entry name" value="Pyrv/PenolPyrv_kinase-like_dom"/>
</dbReference>
<proteinExistence type="inferred from homology"/>
<dbReference type="InterPro" id="IPR018129">
    <property type="entry name" value="PEP_COase_Lys_AS"/>
</dbReference>
<keyword evidence="3" id="KW-0460">Magnesium</keyword>
<keyword evidence="7" id="KW-0670">Pyruvate</keyword>
<dbReference type="Gene3D" id="1.20.1440.90">
    <property type="entry name" value="Phosphoenolpyruvate/pyruvate domain"/>
    <property type="match status" value="1"/>
</dbReference>
<keyword evidence="4" id="KW-0456">Lyase</keyword>
<dbReference type="EC" id="4.1.1.31" evidence="2"/>
<keyword evidence="8" id="KW-1185">Reference proteome</keyword>
<evidence type="ECO:0000256" key="6">
    <source>
        <dbReference type="ARBA" id="ARBA00048995"/>
    </source>
</evidence>
<dbReference type="Proteomes" id="UP000199062">
    <property type="component" value="Unassembled WGS sequence"/>
</dbReference>
<dbReference type="STRING" id="767519.SAMN05216559_3093"/>
<reference evidence="7 8" key="1">
    <citation type="submission" date="2016-10" db="EMBL/GenBank/DDBJ databases">
        <authorList>
            <person name="de Groot N.N."/>
        </authorList>
    </citation>
    <scope>NUCLEOTIDE SEQUENCE [LARGE SCALE GENOMIC DNA]</scope>
    <source>
        <strain evidence="7 8">CGMCC 1.10457</strain>
    </source>
</reference>
<keyword evidence="5" id="KW-0120">Carbon dioxide fixation</keyword>
<dbReference type="GO" id="GO:0008964">
    <property type="term" value="F:phosphoenolpyruvate carboxylase activity"/>
    <property type="evidence" value="ECO:0007669"/>
    <property type="project" value="UniProtKB-EC"/>
</dbReference>
<dbReference type="PRINTS" id="PR00150">
    <property type="entry name" value="PEPCARBXLASE"/>
</dbReference>
<dbReference type="OrthoDB" id="340936at2157"/>
<gene>
    <name evidence="7" type="ORF">SAMN05216559_3093</name>
</gene>
<comment type="similarity">
    <text evidence="1">Belongs to the PEPCase type 1 family.</text>
</comment>
<evidence type="ECO:0000256" key="1">
    <source>
        <dbReference type="ARBA" id="ARBA00008346"/>
    </source>
</evidence>
<dbReference type="HAMAP" id="MF_00595">
    <property type="entry name" value="PEPcase_type1"/>
    <property type="match status" value="1"/>
</dbReference>
<evidence type="ECO:0000256" key="2">
    <source>
        <dbReference type="ARBA" id="ARBA00012305"/>
    </source>
</evidence>
<dbReference type="InterPro" id="IPR021135">
    <property type="entry name" value="PEP_COase"/>
</dbReference>
<dbReference type="GO" id="GO:0006099">
    <property type="term" value="P:tricarboxylic acid cycle"/>
    <property type="evidence" value="ECO:0007669"/>
    <property type="project" value="InterPro"/>
</dbReference>
<dbReference type="GO" id="GO:0005829">
    <property type="term" value="C:cytosol"/>
    <property type="evidence" value="ECO:0007669"/>
    <property type="project" value="TreeGrafter"/>
</dbReference>
<dbReference type="EMBL" id="FOZK01000003">
    <property type="protein sequence ID" value="SFS06759.1"/>
    <property type="molecule type" value="Genomic_DNA"/>
</dbReference>
<dbReference type="GO" id="GO:0015977">
    <property type="term" value="P:carbon fixation"/>
    <property type="evidence" value="ECO:0007669"/>
    <property type="project" value="UniProtKB-KW"/>
</dbReference>
<dbReference type="PROSITE" id="PS00781">
    <property type="entry name" value="PEPCASE_1"/>
    <property type="match status" value="1"/>
</dbReference>